<sequence>MCAWCGKILEHLYSRDSHGICPVCAKVGQARAETFLKEQKQEQQK</sequence>
<evidence type="ECO:0000313" key="1">
    <source>
        <dbReference type="EMBL" id="OCC15320.1"/>
    </source>
</evidence>
<dbReference type="Proteomes" id="UP000093080">
    <property type="component" value="Unassembled WGS sequence"/>
</dbReference>
<comment type="caution">
    <text evidence="1">The sequence shown here is derived from an EMBL/GenBank/DDBJ whole genome shotgun (WGS) entry which is preliminary data.</text>
</comment>
<dbReference type="RefSeq" id="WP_153304055.1">
    <property type="nucleotide sequence ID" value="NZ_MAGO01000006.1"/>
</dbReference>
<name>A0A1B9F5Y6_9BACT</name>
<dbReference type="AlphaFoldDB" id="A0A1B9F5Y6"/>
<evidence type="ECO:0000313" key="2">
    <source>
        <dbReference type="Proteomes" id="UP000093080"/>
    </source>
</evidence>
<dbReference type="EMBL" id="MAGO01000006">
    <property type="protein sequence ID" value="OCC15320.1"/>
    <property type="molecule type" value="Genomic_DNA"/>
</dbReference>
<reference evidence="1 2" key="1">
    <citation type="submission" date="2016-06" db="EMBL/GenBank/DDBJ databases">
        <title>Respiratory ammonification of nitrate coupled to the oxidation of elemental sulfur in deep-sea autotrophic thermophilic bacteria.</title>
        <authorList>
            <person name="Slobodkina G.B."/>
            <person name="Mardanov A.V."/>
            <person name="Ravin N.V."/>
            <person name="Frolova A.A."/>
            <person name="Viryasiv M.B."/>
            <person name="Chernyh N.A."/>
            <person name="Bonch-Osmolovskaya E.A."/>
            <person name="Slobodkin A.I."/>
        </authorList>
    </citation>
    <scope>NUCLEOTIDE SEQUENCE [LARGE SCALE GENOMIC DNA]</scope>
    <source>
        <strain evidence="1 2">S69</strain>
    </source>
</reference>
<accession>A0A1B9F5Y6</accession>
<organism evidence="1 2">
    <name type="scientific">Dissulfuribacter thermophilus</name>
    <dbReference type="NCBI Taxonomy" id="1156395"/>
    <lineage>
        <taxon>Bacteria</taxon>
        <taxon>Pseudomonadati</taxon>
        <taxon>Thermodesulfobacteriota</taxon>
        <taxon>Dissulfuribacteria</taxon>
        <taxon>Dissulfuribacterales</taxon>
        <taxon>Dissulfuribacteraceae</taxon>
        <taxon>Dissulfuribacter</taxon>
    </lineage>
</organism>
<proteinExistence type="predicted"/>
<protein>
    <submittedName>
        <fullName evidence="1">Uncharacterized protein</fullName>
    </submittedName>
</protein>
<gene>
    <name evidence="1" type="ORF">DBT_1443</name>
</gene>
<keyword evidence="2" id="KW-1185">Reference proteome</keyword>